<feature type="transmembrane region" description="Helical" evidence="1">
    <location>
        <begin position="21"/>
        <end position="48"/>
    </location>
</feature>
<feature type="transmembrane region" description="Helical" evidence="1">
    <location>
        <begin position="221"/>
        <end position="238"/>
    </location>
</feature>
<dbReference type="EMBL" id="RBED01000101">
    <property type="protein sequence ID" value="RNL54404.1"/>
    <property type="molecule type" value="Genomic_DNA"/>
</dbReference>
<dbReference type="RefSeq" id="WP_123255548.1">
    <property type="nucleotide sequence ID" value="NZ_RBED01000101.1"/>
</dbReference>
<dbReference type="OrthoDB" id="2294590at2"/>
<feature type="transmembrane region" description="Helical" evidence="1">
    <location>
        <begin position="163"/>
        <end position="182"/>
    </location>
</feature>
<gene>
    <name evidence="2" type="ORF">D7003_11315</name>
</gene>
<dbReference type="Pfam" id="PF06197">
    <property type="entry name" value="DUF998"/>
    <property type="match status" value="1"/>
</dbReference>
<keyword evidence="1" id="KW-0812">Transmembrane</keyword>
<dbReference type="InterPro" id="IPR009339">
    <property type="entry name" value="DUF998"/>
</dbReference>
<reference evidence="2 3" key="1">
    <citation type="submission" date="2018-10" db="EMBL/GenBank/DDBJ databases">
        <title>Genome sequencing of Arthrobacter oryzae TNB02.</title>
        <authorList>
            <person name="Cho Y.-J."/>
            <person name="Cho A."/>
            <person name="Kim O.-S."/>
        </authorList>
    </citation>
    <scope>NUCLEOTIDE SEQUENCE [LARGE SCALE GENOMIC DNA]</scope>
    <source>
        <strain evidence="2 3">TNB02</strain>
    </source>
</reference>
<feature type="transmembrane region" description="Helical" evidence="1">
    <location>
        <begin position="88"/>
        <end position="111"/>
    </location>
</feature>
<protein>
    <submittedName>
        <fullName evidence="2">DUF998 domain-containing protein</fullName>
    </submittedName>
</protein>
<organism evidence="2 3">
    <name type="scientific">Arthrobacter oryzae</name>
    <dbReference type="NCBI Taxonomy" id="409290"/>
    <lineage>
        <taxon>Bacteria</taxon>
        <taxon>Bacillati</taxon>
        <taxon>Actinomycetota</taxon>
        <taxon>Actinomycetes</taxon>
        <taxon>Micrococcales</taxon>
        <taxon>Micrococcaceae</taxon>
        <taxon>Arthrobacter</taxon>
    </lineage>
</organism>
<evidence type="ECO:0000313" key="3">
    <source>
        <dbReference type="Proteomes" id="UP000273807"/>
    </source>
</evidence>
<name>A0A3N0BYQ5_9MICC</name>
<keyword evidence="3" id="KW-1185">Reference proteome</keyword>
<keyword evidence="1" id="KW-1133">Transmembrane helix</keyword>
<evidence type="ECO:0000256" key="1">
    <source>
        <dbReference type="SAM" id="Phobius"/>
    </source>
</evidence>
<accession>A0A3N0BYQ5</accession>
<keyword evidence="1" id="KW-0472">Membrane</keyword>
<proteinExistence type="predicted"/>
<sequence length="260" mass="26713">MTAPAMKDTDRLVYLPDVASTRFYLGALALLSVLQYFIAESAVIGVWAGPEPYSRRTGYISDLGALYCGVFDGRDVCSPARLLMNASFVVQGLGMMVGALLLSTALLGTAARPGALPVRSPGRRLPRAVADTSRLLAFAAGSGTVIVGLVPEDAGSGLHLAGAVLYFAAGGASLVLLGGLWLRKSPLGAFILLGGAVSLTALVAGGVTGMEVPEPGTLERLMGYPITIGFAAAGLVLAQRVRQERMARKLALARGAAAKA</sequence>
<dbReference type="AlphaFoldDB" id="A0A3N0BYQ5"/>
<dbReference type="Proteomes" id="UP000273807">
    <property type="component" value="Unassembled WGS sequence"/>
</dbReference>
<comment type="caution">
    <text evidence="2">The sequence shown here is derived from an EMBL/GenBank/DDBJ whole genome shotgun (WGS) entry which is preliminary data.</text>
</comment>
<feature type="transmembrane region" description="Helical" evidence="1">
    <location>
        <begin position="132"/>
        <end position="151"/>
    </location>
</feature>
<evidence type="ECO:0000313" key="2">
    <source>
        <dbReference type="EMBL" id="RNL54404.1"/>
    </source>
</evidence>
<feature type="transmembrane region" description="Helical" evidence="1">
    <location>
        <begin position="189"/>
        <end position="209"/>
    </location>
</feature>